<reference evidence="1 2" key="1">
    <citation type="submission" date="2019-09" db="EMBL/GenBank/DDBJ databases">
        <authorList>
            <person name="Brejova B."/>
        </authorList>
    </citation>
    <scope>NUCLEOTIDE SEQUENCE [LARGE SCALE GENOMIC DNA]</scope>
</reference>
<dbReference type="InterPro" id="IPR029058">
    <property type="entry name" value="AB_hydrolase_fold"/>
</dbReference>
<evidence type="ECO:0000313" key="1">
    <source>
        <dbReference type="EMBL" id="VVT46544.1"/>
    </source>
</evidence>
<accession>A0A5E8BB11</accession>
<organism evidence="1 2">
    <name type="scientific">Magnusiomyces paraingens</name>
    <dbReference type="NCBI Taxonomy" id="2606893"/>
    <lineage>
        <taxon>Eukaryota</taxon>
        <taxon>Fungi</taxon>
        <taxon>Dikarya</taxon>
        <taxon>Ascomycota</taxon>
        <taxon>Saccharomycotina</taxon>
        <taxon>Dipodascomycetes</taxon>
        <taxon>Dipodascales</taxon>
        <taxon>Dipodascaceae</taxon>
        <taxon>Magnusiomyces</taxon>
    </lineage>
</organism>
<dbReference type="GeneID" id="43580089"/>
<dbReference type="EMBL" id="CABVLU010000001">
    <property type="protein sequence ID" value="VVT46544.1"/>
    <property type="molecule type" value="Genomic_DNA"/>
</dbReference>
<name>A0A5E8BB11_9ASCO</name>
<dbReference type="OrthoDB" id="449382at2759"/>
<dbReference type="AlphaFoldDB" id="A0A5E8BB11"/>
<evidence type="ECO:0008006" key="3">
    <source>
        <dbReference type="Google" id="ProtNLM"/>
    </source>
</evidence>
<sequence length="408" mass="45731">MTLHDFQESHITIPVIGTSFLLQGRLCVPESTPNHNANDSTPPQKPVETILILHGFLGHKDYCYQKLLAHEIPKRTGRATLRFDFMACGDSFPPNIVSRTIQNDIRDLDSVLEWIRAYNKTAKTKGYRPLELVGGVAHSRGSHSLLAWSAVHALQSLNAEQLPEIVRTLKYHATPGVAPLASPLRFLASCSGRYRTSYLMESYLHRLPDFAERGGERLTLRRPASGKVVDSWVSYSDIADLSSVPIGQLLDILISLWGQGKDSNLEGSRFLTLFGDADHIVPVMDAFLYTTHFARAVHESQNSSTDPLPLLVKQFSITGSYEDSLKKVDGTNKRPWIYQRPLPHSLQKLVLVPNADHNFYGKPRAYMPSEKRANYSEQVVSAVLDWMNEVDQETIAKKLATDNKSARL</sequence>
<keyword evidence="2" id="KW-1185">Reference proteome</keyword>
<gene>
    <name evidence="1" type="ORF">SAPINGB_P001266</name>
</gene>
<dbReference type="SUPFAM" id="SSF53474">
    <property type="entry name" value="alpha/beta-Hydrolases"/>
    <property type="match status" value="1"/>
</dbReference>
<dbReference type="Gene3D" id="3.40.50.1820">
    <property type="entry name" value="alpha/beta hydrolase"/>
    <property type="match status" value="1"/>
</dbReference>
<dbReference type="RefSeq" id="XP_031851880.1">
    <property type="nucleotide sequence ID" value="XM_031995989.1"/>
</dbReference>
<protein>
    <recommendedName>
        <fullName evidence="3">AB hydrolase-1 domain-containing protein</fullName>
    </recommendedName>
</protein>
<dbReference type="Proteomes" id="UP000398389">
    <property type="component" value="Unassembled WGS sequence"/>
</dbReference>
<evidence type="ECO:0000313" key="2">
    <source>
        <dbReference type="Proteomes" id="UP000398389"/>
    </source>
</evidence>
<proteinExistence type="predicted"/>